<evidence type="ECO:0000313" key="2">
    <source>
        <dbReference type="Proteomes" id="UP000824881"/>
    </source>
</evidence>
<dbReference type="EMBL" id="WQMT02000007">
    <property type="protein sequence ID" value="KAG9220640.1"/>
    <property type="molecule type" value="Genomic_DNA"/>
</dbReference>
<evidence type="ECO:0000313" key="1">
    <source>
        <dbReference type="EMBL" id="KAG9220640.1"/>
    </source>
</evidence>
<protein>
    <submittedName>
        <fullName evidence="1">Uncharacterized protein</fullName>
    </submittedName>
</protein>
<dbReference type="Proteomes" id="UP000824881">
    <property type="component" value="Unassembled WGS sequence"/>
</dbReference>
<gene>
    <name evidence="1" type="ORF">CCMSSC00406_0003739</name>
</gene>
<proteinExistence type="predicted"/>
<reference evidence="1 2" key="1">
    <citation type="journal article" date="2021" name="Appl. Environ. Microbiol.">
        <title>Genetic linkage and physical mapping for an oyster mushroom Pleurotus cornucopiae and QTL analysis for the trait cap color.</title>
        <authorList>
            <person name="Zhang Y."/>
            <person name="Gao W."/>
            <person name="Sonnenberg A."/>
            <person name="Chen Q."/>
            <person name="Zhang J."/>
            <person name="Huang C."/>
        </authorList>
    </citation>
    <scope>NUCLEOTIDE SEQUENCE [LARGE SCALE GENOMIC DNA]</scope>
    <source>
        <strain evidence="1">CCMSSC00406</strain>
    </source>
</reference>
<organism evidence="1 2">
    <name type="scientific">Pleurotus cornucopiae</name>
    <name type="common">Cornucopia mushroom</name>
    <dbReference type="NCBI Taxonomy" id="5321"/>
    <lineage>
        <taxon>Eukaryota</taxon>
        <taxon>Fungi</taxon>
        <taxon>Dikarya</taxon>
        <taxon>Basidiomycota</taxon>
        <taxon>Agaricomycotina</taxon>
        <taxon>Agaricomycetes</taxon>
        <taxon>Agaricomycetidae</taxon>
        <taxon>Agaricales</taxon>
        <taxon>Pleurotineae</taxon>
        <taxon>Pleurotaceae</taxon>
        <taxon>Pleurotus</taxon>
    </lineage>
</organism>
<accession>A0ACB7IR97</accession>
<sequence length="522" mass="56948">MMVTAALSVATIALICQFALALPTETQAADASVDFFPVANGGGSMLDKSGGLGEPLNVIISAKSSSTVLTKGGLTLFAQAIGFSTECLGLHIGDPQTANLGDGNGDVNEMGVWRADFGNIAVGTCLESLQGGNHFRAWTQNGSSANSGALFLAVSKEEDLSQHHTIIPDGYNIGRDELVAAAVGTHKHPILPLTFTTTSTSLTGLLAAGTQGVNHRKTKTLSPEEEAVAFRIASSSSIATIAFLLWDICITVDQEVELIWSQPFSFANVLYLIVRYLPIVLQISILPIGSTEPEGLTFSHRECLIWQLYQLVATMLLFMAVEYILLLRVDALYGGYRPIRWIIRCLYFVEVTCMIVGISVSAHGFLFDARCGVTDTPSTAVIFGVVTPVFQTLLFVLTFYKFAQAIKQGWGRTRLAGLLMRDGTWAFFVIEALLAANGILNFVTDYPYSSLMFCWLLSGFSFVGYRVILRLREIGIHPNGREDSTQDIEVCFASQPFSTNNFSRDLNSYELDEVRRNVDYET</sequence>
<comment type="caution">
    <text evidence="1">The sequence shown here is derived from an EMBL/GenBank/DDBJ whole genome shotgun (WGS) entry which is preliminary data.</text>
</comment>
<keyword evidence="2" id="KW-1185">Reference proteome</keyword>
<name>A0ACB7IR97_PLECO</name>